<keyword evidence="2" id="KW-1185">Reference proteome</keyword>
<evidence type="ECO:0008006" key="3">
    <source>
        <dbReference type="Google" id="ProtNLM"/>
    </source>
</evidence>
<dbReference type="Proteomes" id="UP000033774">
    <property type="component" value="Unassembled WGS sequence"/>
</dbReference>
<dbReference type="AlphaFoldDB" id="A0A0F3IUS2"/>
<dbReference type="PANTHER" id="PTHR47628:SF1">
    <property type="entry name" value="ALIPHATIC AMIDASE EXPRESSION-REGULATING PROTEIN"/>
    <property type="match status" value="1"/>
</dbReference>
<name>A0A0F3IUS2_9PROT</name>
<dbReference type="SUPFAM" id="SSF53822">
    <property type="entry name" value="Periplasmic binding protein-like I"/>
    <property type="match status" value="1"/>
</dbReference>
<evidence type="ECO:0000313" key="1">
    <source>
        <dbReference type="EMBL" id="KJV10456.1"/>
    </source>
</evidence>
<sequence>MAQRRNGFMVGVFVTILATLAAMGAVRIALEGPPSTYRPIRIGLLIARTGPLAVADRNVEKAQRLALQEINANGGLLNRPVEPIVVDTESDSAVALAGAQRLLEREKVPALFGCATSGCRKSLRPLVEAADSVLVYPYPTEGMEESPNILALGAAPNQQIIPVIKWSMDTFGRRIFFVGSDGVNARVAAQLTRLQITALRGQLVGEEYITPDTQDFSTITARIQAARPDIIFNFGTGTINGPLMVALRGVGIMSNHTPVMSFALAEDDIRAIGPLLMAGDYVVQSYFGSIGTAASQSFKDRLHAAFGPEVPATAAMEAAYIGIHLWARAVQDAQSVAWKDMRPVLGGLSINAPGGVISVDPVTFYTWKTVRIGMIADDGQIEITWESGRPVRPVPFPGLLSAEDWQRSVDLLYEAWGRRWEPPRSDTRNGR</sequence>
<comment type="caution">
    <text evidence="1">The sequence shown here is derived from an EMBL/GenBank/DDBJ whole genome shotgun (WGS) entry which is preliminary data.</text>
</comment>
<accession>A0A0F3IUS2</accession>
<dbReference type="CDD" id="cd06355">
    <property type="entry name" value="PBP1_FmdD-like"/>
    <property type="match status" value="1"/>
</dbReference>
<dbReference type="OrthoDB" id="9802022at2"/>
<protein>
    <recommendedName>
        <fullName evidence="3">Leucine-binding protein domain-containing protein</fullName>
    </recommendedName>
</protein>
<dbReference type="Gene3D" id="3.40.50.2300">
    <property type="match status" value="2"/>
</dbReference>
<dbReference type="RefSeq" id="WP_045774864.1">
    <property type="nucleotide sequence ID" value="NZ_LAJY01000094.1"/>
</dbReference>
<dbReference type="InterPro" id="IPR028082">
    <property type="entry name" value="Peripla_BP_I"/>
</dbReference>
<dbReference type="EMBL" id="LAJY01000094">
    <property type="protein sequence ID" value="KJV10456.1"/>
    <property type="molecule type" value="Genomic_DNA"/>
</dbReference>
<proteinExistence type="predicted"/>
<evidence type="ECO:0000313" key="2">
    <source>
        <dbReference type="Proteomes" id="UP000033774"/>
    </source>
</evidence>
<reference evidence="1 2" key="1">
    <citation type="submission" date="2015-03" db="EMBL/GenBank/DDBJ databases">
        <title>Draft genome sequence of Elstera litoralis.</title>
        <authorList>
            <person name="Rahalkar M.C."/>
            <person name="Dhakephalkar P.K."/>
            <person name="Pore S.D."/>
            <person name="Arora P."/>
            <person name="Kapse N.G."/>
            <person name="Pandit P.S."/>
        </authorList>
    </citation>
    <scope>NUCLEOTIDE SEQUENCE [LARGE SCALE GENOMIC DNA]</scope>
    <source>
        <strain evidence="1 2">Dia-1</strain>
    </source>
</reference>
<gene>
    <name evidence="1" type="ORF">VZ95_04805</name>
</gene>
<organism evidence="1 2">
    <name type="scientific">Elstera litoralis</name>
    <dbReference type="NCBI Taxonomy" id="552518"/>
    <lineage>
        <taxon>Bacteria</taxon>
        <taxon>Pseudomonadati</taxon>
        <taxon>Pseudomonadota</taxon>
        <taxon>Alphaproteobacteria</taxon>
        <taxon>Rhodospirillales</taxon>
        <taxon>Rhodospirillaceae</taxon>
        <taxon>Elstera</taxon>
    </lineage>
</organism>
<dbReference type="PANTHER" id="PTHR47628">
    <property type="match status" value="1"/>
</dbReference>
<dbReference type="Pfam" id="PF13433">
    <property type="entry name" value="Peripla_BP_5"/>
    <property type="match status" value="1"/>
</dbReference>
<dbReference type="InterPro" id="IPR017777">
    <property type="entry name" value="ABC_urea-bd_UrtA"/>
</dbReference>